<keyword evidence="4 8" id="KW-0028">Amino-acid biosynthesis</keyword>
<organism evidence="10 11">
    <name type="scientific">Lentibacillus populi</name>
    <dbReference type="NCBI Taxonomy" id="1827502"/>
    <lineage>
        <taxon>Bacteria</taxon>
        <taxon>Bacillati</taxon>
        <taxon>Bacillota</taxon>
        <taxon>Bacilli</taxon>
        <taxon>Bacillales</taxon>
        <taxon>Bacillaceae</taxon>
        <taxon>Lentibacillus</taxon>
    </lineage>
</organism>
<dbReference type="GO" id="GO:0000105">
    <property type="term" value="P:L-histidine biosynthetic process"/>
    <property type="evidence" value="ECO:0007669"/>
    <property type="project" value="UniProtKB-UniRule"/>
</dbReference>
<dbReference type="Pfam" id="PF02811">
    <property type="entry name" value="PHP"/>
    <property type="match status" value="1"/>
</dbReference>
<reference evidence="10" key="1">
    <citation type="journal article" date="2014" name="Int. J. Syst. Evol. Microbiol.">
        <title>Complete genome sequence of Corynebacterium casei LMG S-19264T (=DSM 44701T), isolated from a smear-ripened cheese.</title>
        <authorList>
            <consortium name="US DOE Joint Genome Institute (JGI-PGF)"/>
            <person name="Walter F."/>
            <person name="Albersmeier A."/>
            <person name="Kalinowski J."/>
            <person name="Ruckert C."/>
        </authorList>
    </citation>
    <scope>NUCLEOTIDE SEQUENCE</scope>
    <source>
        <strain evidence="10">CGMCC 1.15454</strain>
    </source>
</reference>
<comment type="pathway">
    <text evidence="1 8">Amino-acid biosynthesis; L-histidine biosynthesis; L-histidine from 5-phospho-alpha-D-ribose 1-diphosphate: step 8/9.</text>
</comment>
<dbReference type="SMART" id="SM00481">
    <property type="entry name" value="POLIIIAc"/>
    <property type="match status" value="1"/>
</dbReference>
<evidence type="ECO:0000256" key="5">
    <source>
        <dbReference type="ARBA" id="ARBA00022801"/>
    </source>
</evidence>
<dbReference type="GO" id="GO:0005737">
    <property type="term" value="C:cytoplasm"/>
    <property type="evidence" value="ECO:0007669"/>
    <property type="project" value="TreeGrafter"/>
</dbReference>
<dbReference type="InterPro" id="IPR016195">
    <property type="entry name" value="Pol/histidinol_Pase-like"/>
</dbReference>
<evidence type="ECO:0000256" key="7">
    <source>
        <dbReference type="ARBA" id="ARBA00049158"/>
    </source>
</evidence>
<evidence type="ECO:0000256" key="8">
    <source>
        <dbReference type="RuleBase" id="RU366003"/>
    </source>
</evidence>
<gene>
    <name evidence="10" type="ORF">GCM10011409_22590</name>
</gene>
<keyword evidence="11" id="KW-1185">Reference proteome</keyword>
<evidence type="ECO:0000256" key="3">
    <source>
        <dbReference type="ARBA" id="ARBA00013085"/>
    </source>
</evidence>
<sequence length="270" mass="30870">MFDYHVHSTFSADCDTPMEESIKKAIETGLKEICFTDHIDYDYPDRSIIFDLDLAQYNRKLTKLQEKYAKQITIKKGVEIGVQPHLLSRYSQLTASETFDFVICSMHTTNKQDLHSGEFFTDKSVDEAYTAYYNELLYCVKHYKQYQVLGHLDLVKRYTRERATKGFREVIAEIFKVIIPEGKGIELNTSGVRYGLESGMPSADILKVYKEIGGEIITLGSDSHTSRTIAFQFNDALALLQTLGFRYITTFEKGKAKQHPIEGLSPLKLS</sequence>
<evidence type="ECO:0000256" key="6">
    <source>
        <dbReference type="ARBA" id="ARBA00023102"/>
    </source>
</evidence>
<dbReference type="Proteomes" id="UP000621492">
    <property type="component" value="Unassembled WGS sequence"/>
</dbReference>
<dbReference type="AlphaFoldDB" id="A0A9W5TYV3"/>
<evidence type="ECO:0000313" key="10">
    <source>
        <dbReference type="EMBL" id="GGB44497.1"/>
    </source>
</evidence>
<reference evidence="10" key="2">
    <citation type="submission" date="2020-09" db="EMBL/GenBank/DDBJ databases">
        <authorList>
            <person name="Sun Q."/>
            <person name="Zhou Y."/>
        </authorList>
    </citation>
    <scope>NUCLEOTIDE SEQUENCE</scope>
    <source>
        <strain evidence="10">CGMCC 1.15454</strain>
    </source>
</reference>
<comment type="similarity">
    <text evidence="2 8">Belongs to the PHP hydrolase family. HisK subfamily.</text>
</comment>
<evidence type="ECO:0000256" key="4">
    <source>
        <dbReference type="ARBA" id="ARBA00022605"/>
    </source>
</evidence>
<keyword evidence="6 8" id="KW-0368">Histidine biosynthesis</keyword>
<evidence type="ECO:0000259" key="9">
    <source>
        <dbReference type="SMART" id="SM00481"/>
    </source>
</evidence>
<keyword evidence="5 8" id="KW-0378">Hydrolase</keyword>
<evidence type="ECO:0000313" key="11">
    <source>
        <dbReference type="Proteomes" id="UP000621492"/>
    </source>
</evidence>
<proteinExistence type="inferred from homology"/>
<evidence type="ECO:0000256" key="2">
    <source>
        <dbReference type="ARBA" id="ARBA00009152"/>
    </source>
</evidence>
<accession>A0A9W5TYV3</accession>
<dbReference type="EMBL" id="BMJD01000016">
    <property type="protein sequence ID" value="GGB44497.1"/>
    <property type="molecule type" value="Genomic_DNA"/>
</dbReference>
<dbReference type="NCBIfam" id="TIGR01856">
    <property type="entry name" value="hisJ_fam"/>
    <property type="match status" value="1"/>
</dbReference>
<feature type="domain" description="Polymerase/histidinol phosphatase N-terminal" evidence="9">
    <location>
        <begin position="2"/>
        <end position="84"/>
    </location>
</feature>
<dbReference type="SUPFAM" id="SSF89550">
    <property type="entry name" value="PHP domain-like"/>
    <property type="match status" value="1"/>
</dbReference>
<evidence type="ECO:0000256" key="1">
    <source>
        <dbReference type="ARBA" id="ARBA00004970"/>
    </source>
</evidence>
<dbReference type="PANTHER" id="PTHR21039:SF0">
    <property type="entry name" value="HISTIDINOL-PHOSPHATASE"/>
    <property type="match status" value="1"/>
</dbReference>
<dbReference type="GO" id="GO:0004401">
    <property type="term" value="F:histidinol-phosphatase activity"/>
    <property type="evidence" value="ECO:0007669"/>
    <property type="project" value="UniProtKB-UniRule"/>
</dbReference>
<dbReference type="RefSeq" id="WP_188725188.1">
    <property type="nucleotide sequence ID" value="NZ_BMJD01000016.1"/>
</dbReference>
<dbReference type="InterPro" id="IPR003141">
    <property type="entry name" value="Pol/His_phosphatase_N"/>
</dbReference>
<name>A0A9W5TYV3_9BACI</name>
<dbReference type="Gene3D" id="3.20.20.140">
    <property type="entry name" value="Metal-dependent hydrolases"/>
    <property type="match status" value="1"/>
</dbReference>
<comment type="catalytic activity">
    <reaction evidence="7 8">
        <text>L-histidinol phosphate + H2O = L-histidinol + phosphate</text>
        <dbReference type="Rhea" id="RHEA:14465"/>
        <dbReference type="ChEBI" id="CHEBI:15377"/>
        <dbReference type="ChEBI" id="CHEBI:43474"/>
        <dbReference type="ChEBI" id="CHEBI:57699"/>
        <dbReference type="ChEBI" id="CHEBI:57980"/>
        <dbReference type="EC" id="3.1.3.15"/>
    </reaction>
</comment>
<dbReference type="EC" id="3.1.3.15" evidence="3 8"/>
<dbReference type="InterPro" id="IPR004013">
    <property type="entry name" value="PHP_dom"/>
</dbReference>
<comment type="caution">
    <text evidence="10">The sequence shown here is derived from an EMBL/GenBank/DDBJ whole genome shotgun (WGS) entry which is preliminary data.</text>
</comment>
<protein>
    <recommendedName>
        <fullName evidence="3 8">Histidinol-phosphatase</fullName>
        <shortName evidence="8">HolPase</shortName>
        <ecNumber evidence="3 8">3.1.3.15</ecNumber>
    </recommendedName>
</protein>
<dbReference type="PANTHER" id="PTHR21039">
    <property type="entry name" value="HISTIDINOL PHOSPHATASE-RELATED"/>
    <property type="match status" value="1"/>
</dbReference>
<dbReference type="InterPro" id="IPR010140">
    <property type="entry name" value="Histidinol_P_phosphatase_HisJ"/>
</dbReference>